<dbReference type="SUPFAM" id="SSF57959">
    <property type="entry name" value="Leucine zipper domain"/>
    <property type="match status" value="1"/>
</dbReference>
<proteinExistence type="predicted"/>
<evidence type="ECO:0000313" key="4">
    <source>
        <dbReference type="EMBL" id="CAE4634854.1"/>
    </source>
</evidence>
<dbReference type="Gene3D" id="1.20.5.170">
    <property type="match status" value="1"/>
</dbReference>
<name>A0A7S4S4X5_9STRA</name>
<feature type="compositionally biased region" description="Low complexity" evidence="2">
    <location>
        <begin position="485"/>
        <end position="498"/>
    </location>
</feature>
<evidence type="ECO:0000259" key="3">
    <source>
        <dbReference type="PROSITE" id="PS50217"/>
    </source>
</evidence>
<feature type="region of interest" description="Disordered" evidence="2">
    <location>
        <begin position="472"/>
        <end position="510"/>
    </location>
</feature>
<evidence type="ECO:0000256" key="2">
    <source>
        <dbReference type="SAM" id="MobiDB-lite"/>
    </source>
</evidence>
<dbReference type="AlphaFoldDB" id="A0A7S4S4X5"/>
<reference evidence="4" key="1">
    <citation type="submission" date="2021-01" db="EMBL/GenBank/DDBJ databases">
        <authorList>
            <person name="Corre E."/>
            <person name="Pelletier E."/>
            <person name="Niang G."/>
            <person name="Scheremetjew M."/>
            <person name="Finn R."/>
            <person name="Kale V."/>
            <person name="Holt S."/>
            <person name="Cochrane G."/>
            <person name="Meng A."/>
            <person name="Brown T."/>
            <person name="Cohen L."/>
        </authorList>
    </citation>
    <scope>NUCLEOTIDE SEQUENCE</scope>
    <source>
        <strain evidence="4">GSO104</strain>
    </source>
</reference>
<dbReference type="EMBL" id="HBNS01037716">
    <property type="protein sequence ID" value="CAE4634854.1"/>
    <property type="molecule type" value="Transcribed_RNA"/>
</dbReference>
<feature type="compositionally biased region" description="Low complexity" evidence="2">
    <location>
        <begin position="158"/>
        <end position="175"/>
    </location>
</feature>
<feature type="region of interest" description="Disordered" evidence="2">
    <location>
        <begin position="144"/>
        <end position="230"/>
    </location>
</feature>
<feature type="compositionally biased region" description="Pro residues" evidence="2">
    <location>
        <begin position="183"/>
        <end position="192"/>
    </location>
</feature>
<gene>
    <name evidence="4" type="ORF">DBRI00130_LOCUS29451</name>
</gene>
<feature type="coiled-coil region" evidence="1">
    <location>
        <begin position="603"/>
        <end position="637"/>
    </location>
</feature>
<protein>
    <recommendedName>
        <fullName evidence="3">BZIP domain-containing protein</fullName>
    </recommendedName>
</protein>
<dbReference type="GO" id="GO:0003700">
    <property type="term" value="F:DNA-binding transcription factor activity"/>
    <property type="evidence" value="ECO:0007669"/>
    <property type="project" value="InterPro"/>
</dbReference>
<dbReference type="PROSITE" id="PS50217">
    <property type="entry name" value="BZIP"/>
    <property type="match status" value="1"/>
</dbReference>
<organism evidence="4">
    <name type="scientific">Ditylum brightwellii</name>
    <dbReference type="NCBI Taxonomy" id="49249"/>
    <lineage>
        <taxon>Eukaryota</taxon>
        <taxon>Sar</taxon>
        <taxon>Stramenopiles</taxon>
        <taxon>Ochrophyta</taxon>
        <taxon>Bacillariophyta</taxon>
        <taxon>Mediophyceae</taxon>
        <taxon>Lithodesmiophycidae</taxon>
        <taxon>Lithodesmiales</taxon>
        <taxon>Lithodesmiaceae</taxon>
        <taxon>Ditylum</taxon>
    </lineage>
</organism>
<feature type="region of interest" description="Disordered" evidence="2">
    <location>
        <begin position="1"/>
        <end position="79"/>
    </location>
</feature>
<evidence type="ECO:0000256" key="1">
    <source>
        <dbReference type="SAM" id="Coils"/>
    </source>
</evidence>
<feature type="region of interest" description="Disordered" evidence="2">
    <location>
        <begin position="531"/>
        <end position="594"/>
    </location>
</feature>
<feature type="compositionally biased region" description="Polar residues" evidence="2">
    <location>
        <begin position="56"/>
        <end position="73"/>
    </location>
</feature>
<keyword evidence="1" id="KW-0175">Coiled coil</keyword>
<dbReference type="InterPro" id="IPR004827">
    <property type="entry name" value="bZIP"/>
</dbReference>
<feature type="compositionally biased region" description="Polar residues" evidence="2">
    <location>
        <begin position="12"/>
        <end position="29"/>
    </location>
</feature>
<accession>A0A7S4S4X5</accession>
<dbReference type="CDD" id="cd14686">
    <property type="entry name" value="bZIP"/>
    <property type="match status" value="1"/>
</dbReference>
<sequence length="653" mass="70097">MDKQDSILFQEGNETLTSVSGRVSTSPIEFTSPPPPSGNAEFGALRDPQEPHSVHPSASNRGATVIGTGTNDRNAAGRRTSCDSFTDTLLRQELPEIDNAVDCPNNNETSLAKDEDASLIASRVFSDFVNDVVLPPRMQSIRTTANAGNVLESRPITRRASTSPPPTHSSLSTSRENFKIGSFPPPPPPPMPNSRQHGCRRNKKSTPLPSSKSQKGRGGSSANASDIFTSNTGPFVTTCKSAKKAGIAPVQPHIRADVIVSSCLPPPPPPPPIRPDVISSAAVTPSSTTNATQMPPSSNCQAAKQARQERMEKLASRNVGVAASARRNRLQREKVTAEVVADATAALENAHRIADEEEVARVAHELLLDAQLTQYAGADMTTQMISSGKDMDGALLSISSSSMKENVTTTPIFTLNVTPPQPGARAAVTAGNMMKEEFSSPPSLLCTRQEKTAPINSPPVSVVFTTEEGKITQPSIPAPTKRKTTAATKRQLAKSKVPPLKKKRKTKGCAATPTAAAVIVPVTRISQAKKSAILAPGSSQASSETGRKKNNLSSTKIKVESETDSDSNATKKKEGPKTHINGVPLPMGNDAESRRQRRLIRNRMSAQLHRERKREAIENYQKQVEERDQEIEELRSEVEEVCCLFPPPLLVVA</sequence>
<dbReference type="InterPro" id="IPR046347">
    <property type="entry name" value="bZIP_sf"/>
</dbReference>
<feature type="domain" description="BZIP" evidence="3">
    <location>
        <begin position="592"/>
        <end position="641"/>
    </location>
</feature>